<dbReference type="SMART" id="SM00132">
    <property type="entry name" value="LIM"/>
    <property type="match status" value="1"/>
</dbReference>
<feature type="region of interest" description="Disordered" evidence="7">
    <location>
        <begin position="1366"/>
        <end position="1388"/>
    </location>
</feature>
<dbReference type="FunFam" id="2.10.110.10:FF:000009">
    <property type="entry name" value="Paxillin isoform 1"/>
    <property type="match status" value="1"/>
</dbReference>
<keyword evidence="1 5" id="KW-0479">Metal-binding</keyword>
<evidence type="ECO:0000256" key="5">
    <source>
        <dbReference type="PROSITE-ProRule" id="PRU00125"/>
    </source>
</evidence>
<dbReference type="GO" id="GO:0046872">
    <property type="term" value="F:metal ion binding"/>
    <property type="evidence" value="ECO:0007669"/>
    <property type="project" value="UniProtKB-KW"/>
</dbReference>
<feature type="compositionally biased region" description="Low complexity" evidence="7">
    <location>
        <begin position="1155"/>
        <end position="1168"/>
    </location>
</feature>
<dbReference type="CDD" id="cd09339">
    <property type="entry name" value="LIM4_Paxillin_like"/>
    <property type="match status" value="1"/>
</dbReference>
<dbReference type="WBParaSite" id="MBELARI_LOCUS21910">
    <property type="protein sequence ID" value="MBELARI_LOCUS21910"/>
    <property type="gene ID" value="MBELARI_LOCUS21910"/>
</dbReference>
<evidence type="ECO:0000313" key="9">
    <source>
        <dbReference type="Proteomes" id="UP000887575"/>
    </source>
</evidence>
<dbReference type="GO" id="GO:0055120">
    <property type="term" value="C:striated muscle dense body"/>
    <property type="evidence" value="ECO:0007669"/>
    <property type="project" value="UniProtKB-ARBA"/>
</dbReference>
<feature type="compositionally biased region" description="Polar residues" evidence="7">
    <location>
        <begin position="1085"/>
        <end position="1097"/>
    </location>
</feature>
<feature type="compositionally biased region" description="Basic and acidic residues" evidence="7">
    <location>
        <begin position="1413"/>
        <end position="1422"/>
    </location>
</feature>
<feature type="compositionally biased region" description="Polar residues" evidence="7">
    <location>
        <begin position="1217"/>
        <end position="1234"/>
    </location>
</feature>
<proteinExistence type="predicted"/>
<dbReference type="Pfam" id="PF00412">
    <property type="entry name" value="LIM"/>
    <property type="match status" value="1"/>
</dbReference>
<dbReference type="Gene3D" id="2.10.110.10">
    <property type="entry name" value="Cysteine Rich Protein"/>
    <property type="match status" value="1"/>
</dbReference>
<evidence type="ECO:0000256" key="2">
    <source>
        <dbReference type="ARBA" id="ARBA00022833"/>
    </source>
</evidence>
<feature type="region of interest" description="Disordered" evidence="7">
    <location>
        <begin position="1404"/>
        <end position="1426"/>
    </location>
</feature>
<dbReference type="GO" id="GO:0031430">
    <property type="term" value="C:M band"/>
    <property type="evidence" value="ECO:0007669"/>
    <property type="project" value="UniProtKB-SubCell"/>
</dbReference>
<keyword evidence="6" id="KW-0175">Coiled coil</keyword>
<feature type="coiled-coil region" evidence="6">
    <location>
        <begin position="1243"/>
        <end position="1270"/>
    </location>
</feature>
<keyword evidence="9" id="KW-1185">Reference proteome</keyword>
<dbReference type="PROSITE" id="PS50023">
    <property type="entry name" value="LIM_DOMAIN_2"/>
    <property type="match status" value="1"/>
</dbReference>
<name>A0AAF3F5R5_9BILA</name>
<dbReference type="Proteomes" id="UP000887575">
    <property type="component" value="Unassembled WGS sequence"/>
</dbReference>
<feature type="domain" description="LIM zinc-binding" evidence="8">
    <location>
        <begin position="1433"/>
        <end position="1499"/>
    </location>
</feature>
<evidence type="ECO:0000256" key="6">
    <source>
        <dbReference type="SAM" id="Coils"/>
    </source>
</evidence>
<evidence type="ECO:0000256" key="1">
    <source>
        <dbReference type="ARBA" id="ARBA00022723"/>
    </source>
</evidence>
<keyword evidence="2 5" id="KW-0862">Zinc</keyword>
<evidence type="ECO:0000259" key="8">
    <source>
        <dbReference type="PROSITE" id="PS50023"/>
    </source>
</evidence>
<dbReference type="InterPro" id="IPR001781">
    <property type="entry name" value="Znf_LIM"/>
</dbReference>
<evidence type="ECO:0000256" key="7">
    <source>
        <dbReference type="SAM" id="MobiDB-lite"/>
    </source>
</evidence>
<evidence type="ECO:0000256" key="4">
    <source>
        <dbReference type="ARBA" id="ARBA00037833"/>
    </source>
</evidence>
<evidence type="ECO:0000313" key="10">
    <source>
        <dbReference type="WBParaSite" id="MBELARI_LOCUS21910"/>
    </source>
</evidence>
<sequence>MPFNVTYESGDDLVEIVERFTEELIDLDIQLTQEESKEWCVFCENHSKYRQELIEMDLEVKQGESEQRHLDFTVFEPNFHALFACFKLCLKEAIRIERNHSRKEIIELDVDVKQMDSIDSVCLFSLPSQQFSFKTLPSTSNEETCLKCHFINQDCHSNESTLIRLPSTNCAEERKMRDEKLWKLRDQNEDGWLKQSVIIVNWENIEKEIEQSGSADFIYCPKRNVKLSKKSIFKEVSYEKTESIKETIEDWLEEIENEFEILKGFETRTPSSDSNFEMIQPEDPNFSEKEEAPKFLMHLALVTKFRSKDNDGPRISSLPEQFMLIEGDDSKLQVESQLQVDSQPQVDSQLQDNQPKNLKAFDRNRSIEVEIDCEENGRKIPEGSSEKTMNLVYLGNEFVPLLRSESIEMTVHYNYNNRASTSASKKIVNSAVGGVFVEKKLKKTNITQEAFPESQNVSIDQRSSQIIADIDFVKTPSNEDHFTYILITPRAFEEKFLDESLDQEQNVDAVFEATSENLFALKTFVQAGSDNIFACFCSIQKENAQCDVALRNEEKSSWNEDTLLEFVFYFAELELKAVEDHLVKADFQLISMEDCNETSKTLETSILEEISFLEVSRSLDSRRAKTSCELELKYTENGFAWNQEAFYEFTTHFARLDIKKPEKEPIEVDEITLATTTTCDIDIKYTENGFAWNQETFYEFTTHFARFDIENSKEEEATKEFEAFSTPTIACETPTPTTACETPTPTIACEFQIKYNENGSAWNQEAFYEFTTSFARLDIKNSQEEESLWHCGIKNSQEEKRGIVVAIDADEDDFTKLSLTSNLSSQKLEQVAFHLDVIVPDEVEWFEETFSAHQMASCEFDVKMCLEESLTILVESEKKESQESASIEFEDYFALSDYFEFDESTSQEIDLDVQIGESESNERSILLNLVNSKKLEEFLIIEPMKRTMTAEWKIVKKESNAQLFAEFISIAQVEQAKLATIVPSFKSLHVYAAIETAKSENWNAAPYTRKDIIYSNLIALTPKKEISNQSYNLTSKDSHAQVSVHFYESSTLKISTKIAKLKEKTKDLSIEMDSPQRRMTASPLPGQQTQQSSYQWKTETTRTTTQPNGETWRTETIRTNQQPQSHSTAWRTESQTGGGPVTTGQTSWRTEKRTTTTTERQTIPIQQTYTTSSRDTWNTQRTAESGSQLGGRPGSRADSAASFQYSRGDKINPGEQRLSQLTRPDSRASVTASDHGSVVNDTLNALATDVEQTTELIRRKQQQMRSERRQFQTEMEVTGRISISPTDDWLNARLKAVSTDDLKRDLSKIKEDQRTNAVTDTLAALVYDVNATAEVLRRGSLGRDRGKKKDKAQEEVEYRLRLTPSVDEEPRPFPSPKQYEQVPEEKTTVDDMQRDFGVDISESHTASLRRRARSETPRRTLHIEPSPPPMAPAICAYCNEEIDGQILTALAPNSERAQKFHTYHFMCTYCQKALNMHGTYREHDRKPYCHDCFYKLYNGLQYCPDEHQKQIDKLI</sequence>
<keyword evidence="3 5" id="KW-0440">LIM domain</keyword>
<evidence type="ECO:0000256" key="3">
    <source>
        <dbReference type="ARBA" id="ARBA00023038"/>
    </source>
</evidence>
<organism evidence="9 10">
    <name type="scientific">Mesorhabditis belari</name>
    <dbReference type="NCBI Taxonomy" id="2138241"/>
    <lineage>
        <taxon>Eukaryota</taxon>
        <taxon>Metazoa</taxon>
        <taxon>Ecdysozoa</taxon>
        <taxon>Nematoda</taxon>
        <taxon>Chromadorea</taxon>
        <taxon>Rhabditida</taxon>
        <taxon>Rhabditina</taxon>
        <taxon>Rhabditomorpha</taxon>
        <taxon>Rhabditoidea</taxon>
        <taxon>Rhabditidae</taxon>
        <taxon>Mesorhabditinae</taxon>
        <taxon>Mesorhabditis</taxon>
    </lineage>
</organism>
<feature type="compositionally biased region" description="Polar residues" evidence="7">
    <location>
        <begin position="1117"/>
        <end position="1134"/>
    </location>
</feature>
<comment type="subcellular location">
    <subcellularLocation>
        <location evidence="4">Cytoplasm</location>
        <location evidence="4">Myofibril</location>
        <location evidence="4">Sarcomere</location>
        <location evidence="4">M line</location>
    </subcellularLocation>
</comment>
<reference evidence="10" key="1">
    <citation type="submission" date="2024-02" db="UniProtKB">
        <authorList>
            <consortium name="WormBaseParasite"/>
        </authorList>
    </citation>
    <scope>IDENTIFICATION</scope>
</reference>
<accession>A0AAF3F5R5</accession>
<feature type="compositionally biased region" description="Polar residues" evidence="7">
    <location>
        <begin position="1169"/>
        <end position="1187"/>
    </location>
</feature>
<feature type="region of interest" description="Disordered" evidence="7">
    <location>
        <begin position="1066"/>
        <end position="1234"/>
    </location>
</feature>
<protein>
    <recommendedName>
        <fullName evidence="8">LIM zinc-binding domain-containing protein</fullName>
    </recommendedName>
</protein>
<dbReference type="PROSITE" id="PS00478">
    <property type="entry name" value="LIM_DOMAIN_1"/>
    <property type="match status" value="1"/>
</dbReference>